<evidence type="ECO:0000313" key="2">
    <source>
        <dbReference type="Proteomes" id="UP000193144"/>
    </source>
</evidence>
<name>A0A1Y1ZMK7_9PLEO</name>
<evidence type="ECO:0000313" key="1">
    <source>
        <dbReference type="EMBL" id="ORY11424.1"/>
    </source>
</evidence>
<comment type="caution">
    <text evidence="1">The sequence shown here is derived from an EMBL/GenBank/DDBJ whole genome shotgun (WGS) entry which is preliminary data.</text>
</comment>
<gene>
    <name evidence="1" type="ORF">BCR34DRAFT_326478</name>
</gene>
<keyword evidence="2" id="KW-1185">Reference proteome</keyword>
<sequence length="144" mass="16417">MKHWGDKHSICNTIWQKTNKSQIRVKICTLQVSRIDRRCILIVASFRIATSVAWLASTIASTSSKPRSKFGDGSIAPGPMQMVAEWSLKWRRRWQTASLGWHESFATTLSRCSGHVCRRSSPKNFWHEAVAGRGRRKPDFKVSC</sequence>
<dbReference type="Proteomes" id="UP000193144">
    <property type="component" value="Unassembled WGS sequence"/>
</dbReference>
<reference evidence="1 2" key="1">
    <citation type="submission" date="2016-07" db="EMBL/GenBank/DDBJ databases">
        <title>Pervasive Adenine N6-methylation of Active Genes in Fungi.</title>
        <authorList>
            <consortium name="DOE Joint Genome Institute"/>
            <person name="Mondo S.J."/>
            <person name="Dannebaum R.O."/>
            <person name="Kuo R.C."/>
            <person name="Labutti K."/>
            <person name="Haridas S."/>
            <person name="Kuo A."/>
            <person name="Salamov A."/>
            <person name="Ahrendt S.R."/>
            <person name="Lipzen A."/>
            <person name="Sullivan W."/>
            <person name="Andreopoulos W.B."/>
            <person name="Clum A."/>
            <person name="Lindquist E."/>
            <person name="Daum C."/>
            <person name="Ramamoorthy G.K."/>
            <person name="Gryganskyi A."/>
            <person name="Culley D."/>
            <person name="Magnuson J.K."/>
            <person name="James T.Y."/>
            <person name="O'Malley M.A."/>
            <person name="Stajich J.E."/>
            <person name="Spatafora J.W."/>
            <person name="Visel A."/>
            <person name="Grigoriev I.V."/>
        </authorList>
    </citation>
    <scope>NUCLEOTIDE SEQUENCE [LARGE SCALE GENOMIC DNA]</scope>
    <source>
        <strain evidence="1 2">CBS 115471</strain>
    </source>
</reference>
<accession>A0A1Y1ZMK7</accession>
<protein>
    <submittedName>
        <fullName evidence="1">Uncharacterized protein</fullName>
    </submittedName>
</protein>
<organism evidence="1 2">
    <name type="scientific">Clohesyomyces aquaticus</name>
    <dbReference type="NCBI Taxonomy" id="1231657"/>
    <lineage>
        <taxon>Eukaryota</taxon>
        <taxon>Fungi</taxon>
        <taxon>Dikarya</taxon>
        <taxon>Ascomycota</taxon>
        <taxon>Pezizomycotina</taxon>
        <taxon>Dothideomycetes</taxon>
        <taxon>Pleosporomycetidae</taxon>
        <taxon>Pleosporales</taxon>
        <taxon>Lindgomycetaceae</taxon>
        <taxon>Clohesyomyces</taxon>
    </lineage>
</organism>
<proteinExistence type="predicted"/>
<dbReference type="EMBL" id="MCFA01000061">
    <property type="protein sequence ID" value="ORY11424.1"/>
    <property type="molecule type" value="Genomic_DNA"/>
</dbReference>
<dbReference type="AlphaFoldDB" id="A0A1Y1ZMK7"/>